<evidence type="ECO:0000313" key="1">
    <source>
        <dbReference type="EMBL" id="OAQ19920.1"/>
    </source>
</evidence>
<accession>A0A179D1J5</accession>
<organism evidence="1 2">
    <name type="scientific">Thermosulfurimonas dismutans</name>
    <dbReference type="NCBI Taxonomy" id="999894"/>
    <lineage>
        <taxon>Bacteria</taxon>
        <taxon>Pseudomonadati</taxon>
        <taxon>Thermodesulfobacteriota</taxon>
        <taxon>Thermodesulfobacteria</taxon>
        <taxon>Thermodesulfobacteriales</taxon>
        <taxon>Thermodesulfobacteriaceae</taxon>
        <taxon>Thermosulfurimonas</taxon>
    </lineage>
</organism>
<name>A0A179D1J5_9BACT</name>
<dbReference type="AlphaFoldDB" id="A0A179D1J5"/>
<evidence type="ECO:0000313" key="2">
    <source>
        <dbReference type="Proteomes" id="UP000078390"/>
    </source>
</evidence>
<gene>
    <name evidence="1" type="ORF">TDIS_1992</name>
</gene>
<dbReference type="EMBL" id="LWLG01000020">
    <property type="protein sequence ID" value="OAQ19920.1"/>
    <property type="molecule type" value="Genomic_DNA"/>
</dbReference>
<protein>
    <submittedName>
        <fullName evidence="1">Uncharacterized protein</fullName>
    </submittedName>
</protein>
<reference evidence="1 2" key="1">
    <citation type="submission" date="2016-04" db="EMBL/GenBank/DDBJ databases">
        <title>Genome analysis of Thermosulfurimonas dismutans, the first thermophilic sulfur-disproportionating bacterium of the phylum Thermodesulfobacteria.</title>
        <authorList>
            <person name="Mardanov A.V."/>
            <person name="Beletsky A.V."/>
            <person name="Kadnikov V.V."/>
            <person name="Slobodkin A.I."/>
            <person name="Ravin N.V."/>
        </authorList>
    </citation>
    <scope>NUCLEOTIDE SEQUENCE [LARGE SCALE GENOMIC DNA]</scope>
    <source>
        <strain evidence="1 2">S95</strain>
    </source>
</reference>
<keyword evidence="2" id="KW-1185">Reference proteome</keyword>
<proteinExistence type="predicted"/>
<dbReference type="Proteomes" id="UP000078390">
    <property type="component" value="Unassembled WGS sequence"/>
</dbReference>
<comment type="caution">
    <text evidence="1">The sequence shown here is derived from an EMBL/GenBank/DDBJ whole genome shotgun (WGS) entry which is preliminary data.</text>
</comment>
<sequence>MLPPCGGLYGPRRALRGFYPKMTVSKLTDLEKEGLPC</sequence>